<sequence>MVRARRLLAVPVALALTATAAVATSVGAGAADDDEPGIVVENGVTQPVFGYDDAIRERVFITSPYDSDANGELDVIAIDIMRPAASEQGLDVPVIMDPSPYYSTLGRGNESELKADLDGDGLLDRWPLFYDNYFVPRGYAVVLMDMIGTNNSTGCPTVHDDSDNLSPKVVIDWLNGRIPGVDANGDEVVADWHNGKTGLIGKSYDGTLANGTAVSGVEGLTTIVPISAISSYYDYTRSNGVVQRGNNYLASLANTVTNPDRRDHCRPVRDFLSANDGDETGDYTPFWHVRDYNRDVDKVKASVFVVHGLNDENVRPDHFSKWWYGLAENDVPRKLWLTQTGHIDPFDFRREAWVDEIHKWFDFWLHDVDNGIMDEPIVDIERAPDVWETANDWPIPGSRPTRVWLEPNPGAAGGLSVIPNRPLDPTLSFTDDPNQRETAMVSNEETVTPNRLVYLSDPLTAPLHISGTPTVKLQARVDAVDTNFGAILVDYGPAERVQRAGDGVVTGTVEDCWGATATWGGYAEDACYKEVLKRVALTQREVVTKGIVDGVNLYDYSTPTPLVPGATYDVEFPLLPEDYVFPEGHRIGVIIVGSYRDYGSQADPNRATISVLPQRSVVELPIVGGRAAAGRAGLE</sequence>
<dbReference type="Gene3D" id="2.60.120.260">
    <property type="entry name" value="Galactose-binding domain-like"/>
    <property type="match status" value="1"/>
</dbReference>
<proteinExistence type="predicted"/>
<dbReference type="InterPro" id="IPR013736">
    <property type="entry name" value="Xaa-Pro_dipept_C"/>
</dbReference>
<dbReference type="RefSeq" id="WP_069114569.1">
    <property type="nucleotide sequence ID" value="NZ_FNUC01000003.1"/>
</dbReference>
<organism evidence="4 5">
    <name type="scientific">Jiangella alba</name>
    <dbReference type="NCBI Taxonomy" id="561176"/>
    <lineage>
        <taxon>Bacteria</taxon>
        <taxon>Bacillati</taxon>
        <taxon>Actinomycetota</taxon>
        <taxon>Actinomycetes</taxon>
        <taxon>Jiangellales</taxon>
        <taxon>Jiangellaceae</taxon>
        <taxon>Jiangella</taxon>
    </lineage>
</organism>
<dbReference type="SUPFAM" id="SSF49785">
    <property type="entry name" value="Galactose-binding domain-like"/>
    <property type="match status" value="1"/>
</dbReference>
<dbReference type="SMART" id="SM00939">
    <property type="entry name" value="PepX_C"/>
    <property type="match status" value="1"/>
</dbReference>
<feature type="chain" id="PRO_5039136617" evidence="2">
    <location>
        <begin position="24"/>
        <end position="635"/>
    </location>
</feature>
<evidence type="ECO:0000313" key="4">
    <source>
        <dbReference type="EMBL" id="SEE46114.1"/>
    </source>
</evidence>
<evidence type="ECO:0000256" key="1">
    <source>
        <dbReference type="ARBA" id="ARBA00022801"/>
    </source>
</evidence>
<dbReference type="InterPro" id="IPR029058">
    <property type="entry name" value="AB_hydrolase_fold"/>
</dbReference>
<name>A0A1H5J124_9ACTN</name>
<dbReference type="EMBL" id="FNUC01000003">
    <property type="protein sequence ID" value="SEE46114.1"/>
    <property type="molecule type" value="Genomic_DNA"/>
</dbReference>
<reference evidence="5" key="1">
    <citation type="submission" date="2016-10" db="EMBL/GenBank/DDBJ databases">
        <authorList>
            <person name="Varghese N."/>
            <person name="Submissions S."/>
        </authorList>
    </citation>
    <scope>NUCLEOTIDE SEQUENCE [LARGE SCALE GENOMIC DNA]</scope>
    <source>
        <strain evidence="5">DSM 45237</strain>
    </source>
</reference>
<dbReference type="Pfam" id="PF02129">
    <property type="entry name" value="Peptidase_S15"/>
    <property type="match status" value="1"/>
</dbReference>
<keyword evidence="5" id="KW-1185">Reference proteome</keyword>
<keyword evidence="2" id="KW-0732">Signal</keyword>
<dbReference type="Proteomes" id="UP000181980">
    <property type="component" value="Unassembled WGS sequence"/>
</dbReference>
<feature type="domain" description="Xaa-Pro dipeptidyl-peptidase C-terminal" evidence="3">
    <location>
        <begin position="358"/>
        <end position="619"/>
    </location>
</feature>
<dbReference type="GO" id="GO:0008239">
    <property type="term" value="F:dipeptidyl-peptidase activity"/>
    <property type="evidence" value="ECO:0007669"/>
    <property type="project" value="InterPro"/>
</dbReference>
<dbReference type="NCBIfam" id="TIGR00976">
    <property type="entry name" value="CocE_NonD"/>
    <property type="match status" value="1"/>
</dbReference>
<feature type="signal peptide" evidence="2">
    <location>
        <begin position="1"/>
        <end position="23"/>
    </location>
</feature>
<protein>
    <submittedName>
        <fullName evidence="4">Dipeptidyl-peptidase IV Serine peptidase. MEROPS family S15</fullName>
    </submittedName>
</protein>
<dbReference type="NCBIfam" id="NF003780">
    <property type="entry name" value="PRK05371.1-1"/>
    <property type="match status" value="1"/>
</dbReference>
<dbReference type="InterPro" id="IPR005674">
    <property type="entry name" value="CocE/Ser_esterase"/>
</dbReference>
<dbReference type="Pfam" id="PF08530">
    <property type="entry name" value="PepX_C"/>
    <property type="match status" value="1"/>
</dbReference>
<evidence type="ECO:0000313" key="5">
    <source>
        <dbReference type="Proteomes" id="UP000181980"/>
    </source>
</evidence>
<evidence type="ECO:0000256" key="2">
    <source>
        <dbReference type="SAM" id="SignalP"/>
    </source>
</evidence>
<dbReference type="InterPro" id="IPR008979">
    <property type="entry name" value="Galactose-bd-like_sf"/>
</dbReference>
<keyword evidence="1" id="KW-0378">Hydrolase</keyword>
<dbReference type="SUPFAM" id="SSF53474">
    <property type="entry name" value="alpha/beta-Hydrolases"/>
    <property type="match status" value="1"/>
</dbReference>
<dbReference type="OrthoDB" id="5240615at2"/>
<gene>
    <name evidence="4" type="ORF">SAMN04488561_1393</name>
</gene>
<accession>A0A1H5J124</accession>
<dbReference type="STRING" id="561176.SAMN04488561_1393"/>
<dbReference type="AlphaFoldDB" id="A0A1H5J124"/>
<dbReference type="InterPro" id="IPR000383">
    <property type="entry name" value="Xaa-Pro-like_dom"/>
</dbReference>
<evidence type="ECO:0000259" key="3">
    <source>
        <dbReference type="SMART" id="SM00939"/>
    </source>
</evidence>
<dbReference type="Gene3D" id="3.40.50.1820">
    <property type="entry name" value="alpha/beta hydrolase"/>
    <property type="match status" value="2"/>
</dbReference>